<reference evidence="4" key="1">
    <citation type="submission" date="2020-01" db="EMBL/GenBank/DDBJ databases">
        <authorList>
            <person name="Mishra B."/>
        </authorList>
    </citation>
    <scope>NUCLEOTIDE SEQUENCE [LARGE SCALE GENOMIC DNA]</scope>
</reference>
<proteinExistence type="predicted"/>
<feature type="domain" description="DC1" evidence="2">
    <location>
        <begin position="77"/>
        <end position="129"/>
    </location>
</feature>
<dbReference type="InterPro" id="IPR004146">
    <property type="entry name" value="DC1"/>
</dbReference>
<keyword evidence="5" id="KW-1185">Reference proteome</keyword>
<dbReference type="InterPro" id="IPR054483">
    <property type="entry name" value="DC1-like_CT"/>
</dbReference>
<comment type="caution">
    <text evidence="4">The sequence shown here is derived from an EMBL/GenBank/DDBJ whole genome shotgun (WGS) entry which is preliminary data.</text>
</comment>
<sequence length="329" mass="38305">MIDDGEPFKRIADGIILHPFHSHNLRLEISRAYDEKKYCQGCALPFYEGQSYSCMEMECGFILHESCASAPRMKRHPLHPHPLTLKVAIKGRDNAEGIFSCSVCFRQGNGFFYEHDTEERNFQLDLRCASINEPFDYQAHKHPLFLASNPDKIKKCLMCKNGRITFLLECMECDYVICFRCSTFPCKVRYKHDGHFLTICDGEEVRDQPDWCEACEVQIVEYGFPGLKRENFKFFYKCNEYCCTALHVECLFGNDIYMKPGNTIKDCIAQCTYFSDFDGDKWVEYQILLNNSVSRPFCSECMGRCPFPIFFKGYNTIYCSWVCVPIDHD</sequence>
<dbReference type="EMBL" id="CACVBM020001940">
    <property type="protein sequence ID" value="CAA7062664.1"/>
    <property type="molecule type" value="Genomic_DNA"/>
</dbReference>
<dbReference type="InterPro" id="IPR053192">
    <property type="entry name" value="Vacuole_Formation_Reg"/>
</dbReference>
<dbReference type="OrthoDB" id="1068046at2759"/>
<dbReference type="PANTHER" id="PTHR32410">
    <property type="entry name" value="CYSTEINE/HISTIDINE-RICH C1 DOMAIN FAMILY PROTEIN"/>
    <property type="match status" value="1"/>
</dbReference>
<dbReference type="SUPFAM" id="SSF57889">
    <property type="entry name" value="Cysteine-rich domain"/>
    <property type="match status" value="2"/>
</dbReference>
<dbReference type="Pfam" id="PF03107">
    <property type="entry name" value="C1_2"/>
    <property type="match status" value="2"/>
</dbReference>
<dbReference type="Pfam" id="PF22926">
    <property type="entry name" value="C1-like_CT"/>
    <property type="match status" value="1"/>
</dbReference>
<organism evidence="4 5">
    <name type="scientific">Microthlaspi erraticum</name>
    <dbReference type="NCBI Taxonomy" id="1685480"/>
    <lineage>
        <taxon>Eukaryota</taxon>
        <taxon>Viridiplantae</taxon>
        <taxon>Streptophyta</taxon>
        <taxon>Embryophyta</taxon>
        <taxon>Tracheophyta</taxon>
        <taxon>Spermatophyta</taxon>
        <taxon>Magnoliopsida</taxon>
        <taxon>eudicotyledons</taxon>
        <taxon>Gunneridae</taxon>
        <taxon>Pentapetalae</taxon>
        <taxon>rosids</taxon>
        <taxon>malvids</taxon>
        <taxon>Brassicales</taxon>
        <taxon>Brassicaceae</taxon>
        <taxon>Coluteocarpeae</taxon>
        <taxon>Microthlaspi</taxon>
    </lineage>
</organism>
<dbReference type="InterPro" id="IPR046349">
    <property type="entry name" value="C1-like_sf"/>
</dbReference>
<evidence type="ECO:0000259" key="2">
    <source>
        <dbReference type="Pfam" id="PF03107"/>
    </source>
</evidence>
<protein>
    <recommendedName>
        <fullName evidence="6">DC1 domain-containing protein</fullName>
    </recommendedName>
</protein>
<dbReference type="PANTHER" id="PTHR32410:SF153">
    <property type="entry name" value="CHP-RICH ZINC FINGER PROTEIN-LIKE-RELATED"/>
    <property type="match status" value="1"/>
</dbReference>
<feature type="domain" description="DC1-like C-terminal" evidence="3">
    <location>
        <begin position="285"/>
        <end position="324"/>
    </location>
</feature>
<gene>
    <name evidence="4" type="ORF">MERR_LOCUS49900</name>
</gene>
<dbReference type="AlphaFoldDB" id="A0A6D2LA12"/>
<dbReference type="Proteomes" id="UP000467841">
    <property type="component" value="Unassembled WGS sequence"/>
</dbReference>
<name>A0A6D2LA12_9BRAS</name>
<keyword evidence="1" id="KW-0677">Repeat</keyword>
<evidence type="ECO:0000313" key="5">
    <source>
        <dbReference type="Proteomes" id="UP000467841"/>
    </source>
</evidence>
<evidence type="ECO:0000313" key="4">
    <source>
        <dbReference type="EMBL" id="CAA7062664.1"/>
    </source>
</evidence>
<evidence type="ECO:0000259" key="3">
    <source>
        <dbReference type="Pfam" id="PF22926"/>
    </source>
</evidence>
<evidence type="ECO:0008006" key="6">
    <source>
        <dbReference type="Google" id="ProtNLM"/>
    </source>
</evidence>
<evidence type="ECO:0000256" key="1">
    <source>
        <dbReference type="ARBA" id="ARBA00022737"/>
    </source>
</evidence>
<accession>A0A6D2LA12</accession>
<feature type="domain" description="DC1" evidence="2">
    <location>
        <begin position="19"/>
        <end position="68"/>
    </location>
</feature>